<dbReference type="RefSeq" id="WP_165186711.1">
    <property type="nucleotide sequence ID" value="NZ_LR699553.1"/>
</dbReference>
<evidence type="ECO:0000313" key="2">
    <source>
        <dbReference type="Proteomes" id="UP000325811"/>
    </source>
</evidence>
<evidence type="ECO:0000313" key="1">
    <source>
        <dbReference type="EMBL" id="VVD29595.1"/>
    </source>
</evidence>
<accession>A0A5Q4Z7H6</accession>
<reference evidence="1 2" key="1">
    <citation type="submission" date="2019-08" db="EMBL/GenBank/DDBJ databases">
        <authorList>
            <person name="Herpell B J."/>
        </authorList>
    </citation>
    <scope>NUCLEOTIDE SEQUENCE [LARGE SCALE GENOMIC DNA]</scope>
    <source>
        <strain evidence="2">Msb3</strain>
    </source>
</reference>
<keyword evidence="2" id="KW-1185">Reference proteome</keyword>
<sequence length="106" mass="11457">MLDGLVEIGQRPFLRLLPAFFGQVQALCGAPGNSSIENCRITGVPVETPGASSLFISDFSRSHSAESVRRITLHAKLIYCACKSGLLDFVLAHGEPVLCRYAPNPR</sequence>
<protein>
    <submittedName>
        <fullName evidence="1">Uncharacterized protein</fullName>
    </submittedName>
</protein>
<dbReference type="Proteomes" id="UP000325811">
    <property type="component" value="Chromosome I"/>
</dbReference>
<dbReference type="AlphaFoldDB" id="A0A5Q4Z7H6"/>
<organism evidence="1 2">
    <name type="scientific">Paraburkholderia dioscoreae</name>
    <dbReference type="NCBI Taxonomy" id="2604047"/>
    <lineage>
        <taxon>Bacteria</taxon>
        <taxon>Pseudomonadati</taxon>
        <taxon>Pseudomonadota</taxon>
        <taxon>Betaproteobacteria</taxon>
        <taxon>Burkholderiales</taxon>
        <taxon>Burkholderiaceae</taxon>
        <taxon>Paraburkholderia</taxon>
    </lineage>
</organism>
<name>A0A5Q4Z7H6_9BURK</name>
<dbReference type="KEGG" id="pdio:PDMSB3_3139"/>
<dbReference type="EMBL" id="LR699553">
    <property type="protein sequence ID" value="VVD29595.1"/>
    <property type="molecule type" value="Genomic_DNA"/>
</dbReference>
<proteinExistence type="predicted"/>
<gene>
    <name evidence="1" type="ORF">PDMSB3_3139</name>
</gene>